<reference evidence="2 3" key="1">
    <citation type="submission" date="2017-04" db="EMBL/GenBank/DDBJ databases">
        <authorList>
            <person name="Afonso C.L."/>
            <person name="Miller P.J."/>
            <person name="Scott M.A."/>
            <person name="Spackman E."/>
            <person name="Goraichik I."/>
            <person name="Dimitrov K.M."/>
            <person name="Suarez D.L."/>
            <person name="Swayne D.E."/>
        </authorList>
    </citation>
    <scope>NUCLEOTIDE SEQUENCE [LARGE SCALE GENOMIC DNA]</scope>
    <source>
        <strain evidence="2 3">CGMCC 1.12644</strain>
    </source>
</reference>
<dbReference type="STRING" id="1387277.SAMN06295998_12143"/>
<organism evidence="2 3">
    <name type="scientific">Primorskyibacter flagellatus</name>
    <dbReference type="NCBI Taxonomy" id="1387277"/>
    <lineage>
        <taxon>Bacteria</taxon>
        <taxon>Pseudomonadati</taxon>
        <taxon>Pseudomonadota</taxon>
        <taxon>Alphaproteobacteria</taxon>
        <taxon>Rhodobacterales</taxon>
        <taxon>Roseobacteraceae</taxon>
        <taxon>Primorskyibacter</taxon>
    </lineage>
</organism>
<dbReference type="Proteomes" id="UP000192330">
    <property type="component" value="Unassembled WGS sequence"/>
</dbReference>
<proteinExistence type="predicted"/>
<sequence>MRRAAELGESASEGRLRSEDRSEGPAPRAPRSILAKKKGTQRLWDGLVAFDRQDNNLSVI</sequence>
<dbReference type="AlphaFoldDB" id="A0A1W2E476"/>
<protein>
    <submittedName>
        <fullName evidence="2">Uncharacterized protein</fullName>
    </submittedName>
</protein>
<gene>
    <name evidence="2" type="ORF">SAMN06295998_12143</name>
</gene>
<keyword evidence="3" id="KW-1185">Reference proteome</keyword>
<evidence type="ECO:0000313" key="3">
    <source>
        <dbReference type="Proteomes" id="UP000192330"/>
    </source>
</evidence>
<evidence type="ECO:0000313" key="2">
    <source>
        <dbReference type="EMBL" id="SMD04096.1"/>
    </source>
</evidence>
<dbReference type="EMBL" id="FWYD01000021">
    <property type="protein sequence ID" value="SMD04096.1"/>
    <property type="molecule type" value="Genomic_DNA"/>
</dbReference>
<name>A0A1W2E476_9RHOB</name>
<feature type="compositionally biased region" description="Basic and acidic residues" evidence="1">
    <location>
        <begin position="1"/>
        <end position="23"/>
    </location>
</feature>
<feature type="region of interest" description="Disordered" evidence="1">
    <location>
        <begin position="1"/>
        <end position="37"/>
    </location>
</feature>
<evidence type="ECO:0000256" key="1">
    <source>
        <dbReference type="SAM" id="MobiDB-lite"/>
    </source>
</evidence>
<accession>A0A1W2E476</accession>